<reference evidence="2 3" key="1">
    <citation type="submission" date="2019-01" db="EMBL/GenBank/DDBJ databases">
        <title>Sphingomonas mucosissima sp. nov. and Sphingomonas desiccabilis sp. nov., from biological soil crusts in the Colorado Plateau, USA.</title>
        <authorList>
            <person name="Zhu D."/>
        </authorList>
    </citation>
    <scope>NUCLEOTIDE SEQUENCE [LARGE SCALE GENOMIC DNA]</scope>
    <source>
        <strain evidence="2 3">CP1D</strain>
    </source>
</reference>
<dbReference type="NCBIfam" id="TIGR02593">
    <property type="entry name" value="CRISPR_cas5"/>
    <property type="match status" value="1"/>
</dbReference>
<evidence type="ECO:0000256" key="1">
    <source>
        <dbReference type="ARBA" id="ARBA00023118"/>
    </source>
</evidence>
<gene>
    <name evidence="2" type="primary">cas5</name>
    <name evidence="2" type="ORF">EO081_02910</name>
</gene>
<dbReference type="InterPro" id="IPR021124">
    <property type="entry name" value="CRISPR-assoc_prot_Cas5"/>
</dbReference>
<proteinExistence type="predicted"/>
<organism evidence="2 3">
    <name type="scientific">Sphingomonas desiccabilis</name>
    <dbReference type="NCBI Taxonomy" id="429134"/>
    <lineage>
        <taxon>Bacteria</taxon>
        <taxon>Pseudomonadati</taxon>
        <taxon>Pseudomonadota</taxon>
        <taxon>Alphaproteobacteria</taxon>
        <taxon>Sphingomonadales</taxon>
        <taxon>Sphingomonadaceae</taxon>
        <taxon>Sphingomonas</taxon>
    </lineage>
</organism>
<evidence type="ECO:0000313" key="2">
    <source>
        <dbReference type="EMBL" id="RXZ34645.1"/>
    </source>
</evidence>
<dbReference type="Pfam" id="PF09704">
    <property type="entry name" value="Cas_Cas5d"/>
    <property type="match status" value="1"/>
</dbReference>
<keyword evidence="1" id="KW-0051">Antiviral defense</keyword>
<dbReference type="InterPro" id="IPR013422">
    <property type="entry name" value="CRISPR-assoc_prot_Cas5_N"/>
</dbReference>
<dbReference type="AlphaFoldDB" id="A0A4Q2IVQ0"/>
<dbReference type="Gene3D" id="3.30.70.2660">
    <property type="match status" value="1"/>
</dbReference>
<dbReference type="OrthoDB" id="5621871at2"/>
<dbReference type="EMBL" id="SDPT01000001">
    <property type="protein sequence ID" value="RXZ34645.1"/>
    <property type="molecule type" value="Genomic_DNA"/>
</dbReference>
<sequence length="192" mass="21609">MLGRRVQFRLLVSGALACFPRPEFSDALVSYDIITPIAALGLIERIHWKPAIRWRIRMIHLLAPVRTIDLVGPRGVMRALEAPCWALDIGFELTLRAGPRDSIDAHESMFLRKARRLDPESGYLGLLELPATLKLVSVHTSLDSAFDGPAQLDLGWLPFERVPKDPRRFRYFRAQAVDGVVTLPRQGEGVFS</sequence>
<keyword evidence="3" id="KW-1185">Reference proteome</keyword>
<comment type="caution">
    <text evidence="2">The sequence shown here is derived from an EMBL/GenBank/DDBJ whole genome shotgun (WGS) entry which is preliminary data.</text>
</comment>
<protein>
    <submittedName>
        <fullName evidence="2">CRISPR-associated protein Cas5</fullName>
    </submittedName>
</protein>
<dbReference type="GO" id="GO:0043571">
    <property type="term" value="P:maintenance of CRISPR repeat elements"/>
    <property type="evidence" value="ECO:0007669"/>
    <property type="project" value="InterPro"/>
</dbReference>
<evidence type="ECO:0000313" key="3">
    <source>
        <dbReference type="Proteomes" id="UP000292347"/>
    </source>
</evidence>
<dbReference type="Proteomes" id="UP000292347">
    <property type="component" value="Unassembled WGS sequence"/>
</dbReference>
<accession>A0A4Q2IVQ0</accession>
<dbReference type="GO" id="GO:0051607">
    <property type="term" value="P:defense response to virus"/>
    <property type="evidence" value="ECO:0007669"/>
    <property type="project" value="UniProtKB-KW"/>
</dbReference>
<name>A0A4Q2IVQ0_9SPHN</name>